<dbReference type="EMBL" id="JABBWK010000083">
    <property type="protein sequence ID" value="KAG1894214.1"/>
    <property type="molecule type" value="Genomic_DNA"/>
</dbReference>
<name>A0AAD4DWL4_9AGAM</name>
<protein>
    <recommendedName>
        <fullName evidence="5">Helitron helicase-like domain-containing protein</fullName>
    </recommendedName>
</protein>
<evidence type="ECO:0000313" key="3">
    <source>
        <dbReference type="EMBL" id="KAG1894214.1"/>
    </source>
</evidence>
<accession>A0AAD4DWL4</accession>
<feature type="domain" description="Helitron helicase-like" evidence="1">
    <location>
        <begin position="211"/>
        <end position="348"/>
    </location>
</feature>
<dbReference type="Proteomes" id="UP001195769">
    <property type="component" value="Unassembled WGS sequence"/>
</dbReference>
<proteinExistence type="predicted"/>
<gene>
    <name evidence="3" type="ORF">F5891DRAFT_1195487</name>
</gene>
<organism evidence="3 4">
    <name type="scientific">Suillus fuscotomentosus</name>
    <dbReference type="NCBI Taxonomy" id="1912939"/>
    <lineage>
        <taxon>Eukaryota</taxon>
        <taxon>Fungi</taxon>
        <taxon>Dikarya</taxon>
        <taxon>Basidiomycota</taxon>
        <taxon>Agaricomycotina</taxon>
        <taxon>Agaricomycetes</taxon>
        <taxon>Agaricomycetidae</taxon>
        <taxon>Boletales</taxon>
        <taxon>Suillineae</taxon>
        <taxon>Suillaceae</taxon>
        <taxon>Suillus</taxon>
    </lineage>
</organism>
<evidence type="ECO:0000259" key="1">
    <source>
        <dbReference type="Pfam" id="PF14214"/>
    </source>
</evidence>
<dbReference type="Pfam" id="PF14214">
    <property type="entry name" value="Helitron_like_N"/>
    <property type="match status" value="1"/>
</dbReference>
<dbReference type="Pfam" id="PF20209">
    <property type="entry name" value="DUF6570"/>
    <property type="match status" value="1"/>
</dbReference>
<evidence type="ECO:0000313" key="4">
    <source>
        <dbReference type="Proteomes" id="UP001195769"/>
    </source>
</evidence>
<comment type="caution">
    <text evidence="3">The sequence shown here is derived from an EMBL/GenBank/DDBJ whole genome shotgun (WGS) entry which is preliminary data.</text>
</comment>
<sequence length="366" mass="40827">MATVLPHTPVDVNGFPSVIFIGPQKFDAKHLGTLFQVCRHKIWSFLVWLHHHNTLYANIPLDSSLMDLYPVDGPMPGLSECVVEDSELNADTVFEDESARFSEHPAAMFTDPSDQGHEDSSIMVEKMGVADPESDKVSGHHFVASAIRNLLPKNVKTGEPDLILHHSVHAVPKYDNPSFFPGLYPTLFPYGIGGFKIKACPSPLSLKRQAKYFLSISDRAFQYNNSFIFVVLNILQWRQAHLQTSFTVGKAHFDTMACKLTSVTPTLLERLAHKIEHKHKIVNPTSEECDALQLLDQVNTMSAQIPGSQASKTFVHNEICNYYGYFGLPQLFFTFNPSPAHSLIFQVMCGDKTVDLSAHFPIMPGG</sequence>
<evidence type="ECO:0008006" key="5">
    <source>
        <dbReference type="Google" id="ProtNLM"/>
    </source>
</evidence>
<keyword evidence="4" id="KW-1185">Reference proteome</keyword>
<feature type="domain" description="DUF6570" evidence="2">
    <location>
        <begin position="4"/>
        <end position="66"/>
    </location>
</feature>
<dbReference type="AlphaFoldDB" id="A0AAD4DWL4"/>
<dbReference type="GeneID" id="64662434"/>
<evidence type="ECO:0000259" key="2">
    <source>
        <dbReference type="Pfam" id="PF20209"/>
    </source>
</evidence>
<dbReference type="RefSeq" id="XP_041219790.1">
    <property type="nucleotide sequence ID" value="XM_041368136.1"/>
</dbReference>
<reference evidence="3" key="1">
    <citation type="journal article" date="2020" name="New Phytol.">
        <title>Comparative genomics reveals dynamic genome evolution in host specialist ectomycorrhizal fungi.</title>
        <authorList>
            <person name="Lofgren L.A."/>
            <person name="Nguyen N.H."/>
            <person name="Vilgalys R."/>
            <person name="Ruytinx J."/>
            <person name="Liao H.L."/>
            <person name="Branco S."/>
            <person name="Kuo A."/>
            <person name="LaButti K."/>
            <person name="Lipzen A."/>
            <person name="Andreopoulos W."/>
            <person name="Pangilinan J."/>
            <person name="Riley R."/>
            <person name="Hundley H."/>
            <person name="Na H."/>
            <person name="Barry K."/>
            <person name="Grigoriev I.V."/>
            <person name="Stajich J.E."/>
            <person name="Kennedy P.G."/>
        </authorList>
    </citation>
    <scope>NUCLEOTIDE SEQUENCE</scope>
    <source>
        <strain evidence="3">FC203</strain>
    </source>
</reference>
<dbReference type="InterPro" id="IPR025476">
    <property type="entry name" value="Helitron_helicase-like"/>
</dbReference>
<dbReference type="InterPro" id="IPR046700">
    <property type="entry name" value="DUF6570"/>
</dbReference>